<sequence>MSIFSRPLTCPSSRRTLAGIAGFSVLLWLPVTGCGFAKIEPEEIDIADESGTGGLTGAEATGDEAGTEGANDTGGDGDGDPSGDGDGDGDTDSGDGDGDGDTPCDALTTTEVFDGANPIDVPDGMSLLQGECDGAGPEAMFVYTAAATGTIQVTLSNATFEGAVYFMNALCEPLDCEPAPQILELDVTAGEVVYILIDSFTVGGTGSLEITPV</sequence>
<name>A0A2S9XPT7_9BACT</name>
<reference evidence="2 3" key="1">
    <citation type="submission" date="2018-03" db="EMBL/GenBank/DDBJ databases">
        <title>Draft Genome Sequences of the Obligatory Marine Myxobacteria Enhygromyxa salina SWB007.</title>
        <authorList>
            <person name="Poehlein A."/>
            <person name="Moghaddam J.A."/>
            <person name="Harms H."/>
            <person name="Alanjari M."/>
            <person name="Koenig G.M."/>
            <person name="Daniel R."/>
            <person name="Schaeberle T.F."/>
        </authorList>
    </citation>
    <scope>NUCLEOTIDE SEQUENCE [LARGE SCALE GENOMIC DNA]</scope>
    <source>
        <strain evidence="2 3">SWB007</strain>
    </source>
</reference>
<evidence type="ECO:0000313" key="2">
    <source>
        <dbReference type="EMBL" id="PRP94877.1"/>
    </source>
</evidence>
<dbReference type="EMBL" id="PVNL01000139">
    <property type="protein sequence ID" value="PRP94877.1"/>
    <property type="molecule type" value="Genomic_DNA"/>
</dbReference>
<evidence type="ECO:0000313" key="3">
    <source>
        <dbReference type="Proteomes" id="UP000238823"/>
    </source>
</evidence>
<protein>
    <submittedName>
        <fullName evidence="2">Uncharacterized protein</fullName>
    </submittedName>
</protein>
<proteinExistence type="predicted"/>
<evidence type="ECO:0000256" key="1">
    <source>
        <dbReference type="SAM" id="MobiDB-lite"/>
    </source>
</evidence>
<feature type="compositionally biased region" description="Acidic residues" evidence="1">
    <location>
        <begin position="75"/>
        <end position="102"/>
    </location>
</feature>
<dbReference type="RefSeq" id="WP_181234533.1">
    <property type="nucleotide sequence ID" value="NZ_PVNL01000139.1"/>
</dbReference>
<dbReference type="AlphaFoldDB" id="A0A2S9XPT7"/>
<gene>
    <name evidence="2" type="ORF">ENSA7_77000</name>
</gene>
<dbReference type="Proteomes" id="UP000238823">
    <property type="component" value="Unassembled WGS sequence"/>
</dbReference>
<feature type="region of interest" description="Disordered" evidence="1">
    <location>
        <begin position="48"/>
        <end position="118"/>
    </location>
</feature>
<accession>A0A2S9XPT7</accession>
<organism evidence="2 3">
    <name type="scientific">Enhygromyxa salina</name>
    <dbReference type="NCBI Taxonomy" id="215803"/>
    <lineage>
        <taxon>Bacteria</taxon>
        <taxon>Pseudomonadati</taxon>
        <taxon>Myxococcota</taxon>
        <taxon>Polyangia</taxon>
        <taxon>Nannocystales</taxon>
        <taxon>Nannocystaceae</taxon>
        <taxon>Enhygromyxa</taxon>
    </lineage>
</organism>
<comment type="caution">
    <text evidence="2">The sequence shown here is derived from an EMBL/GenBank/DDBJ whole genome shotgun (WGS) entry which is preliminary data.</text>
</comment>